<dbReference type="Pfam" id="PF00563">
    <property type="entry name" value="EAL"/>
    <property type="match status" value="1"/>
</dbReference>
<dbReference type="PANTHER" id="PTHR33121">
    <property type="entry name" value="CYCLIC DI-GMP PHOSPHODIESTERASE PDEF"/>
    <property type="match status" value="1"/>
</dbReference>
<dbReference type="SUPFAM" id="SSF141868">
    <property type="entry name" value="EAL domain-like"/>
    <property type="match status" value="1"/>
</dbReference>
<dbReference type="InterPro" id="IPR050706">
    <property type="entry name" value="Cyclic-di-GMP_PDE-like"/>
</dbReference>
<feature type="domain" description="EAL" evidence="1">
    <location>
        <begin position="35"/>
        <end position="282"/>
    </location>
</feature>
<accession>A0A1H0T8X0</accession>
<sequence>MQNTSYTSFLSNLSIFDLFSYLNHAQEKKMSHTNDFTKFIELKKIMRNRSLTTFFQPIFNLETNNIIGYEALNRPTSSNAFPTTENFYDYIGQTNQVFQFELFSRNLSFKQFHSEVKKSPQQKDHLLFVNIHPQVLVDSNYKSGETLELLEYYEISPKQVVFELTEKKAVTDFKMFERILSNYRDQGFRIAIDDAGSGYNSLKTLVHLKPEFIKFDRSLIHNISSNQAQQKMICLLVEFARESNTQVLAEGIEKIEDLNYLKDKQVHLGQGYSLGRPSQSFF</sequence>
<evidence type="ECO:0000259" key="1">
    <source>
        <dbReference type="PROSITE" id="PS50883"/>
    </source>
</evidence>
<evidence type="ECO:0000313" key="3">
    <source>
        <dbReference type="Proteomes" id="UP000199159"/>
    </source>
</evidence>
<proteinExistence type="predicted"/>
<dbReference type="CDD" id="cd01948">
    <property type="entry name" value="EAL"/>
    <property type="match status" value="1"/>
</dbReference>
<dbReference type="GO" id="GO:0071111">
    <property type="term" value="F:cyclic-guanylate-specific phosphodiesterase activity"/>
    <property type="evidence" value="ECO:0007669"/>
    <property type="project" value="InterPro"/>
</dbReference>
<dbReference type="PROSITE" id="PS50883">
    <property type="entry name" value="EAL"/>
    <property type="match status" value="1"/>
</dbReference>
<evidence type="ECO:0000313" key="2">
    <source>
        <dbReference type="EMBL" id="SDP50140.1"/>
    </source>
</evidence>
<dbReference type="PANTHER" id="PTHR33121:SF76">
    <property type="entry name" value="SIGNALING PROTEIN"/>
    <property type="match status" value="1"/>
</dbReference>
<dbReference type="InterPro" id="IPR035919">
    <property type="entry name" value="EAL_sf"/>
</dbReference>
<dbReference type="InterPro" id="IPR001633">
    <property type="entry name" value="EAL_dom"/>
</dbReference>
<dbReference type="Gene3D" id="3.20.20.450">
    <property type="entry name" value="EAL domain"/>
    <property type="match status" value="1"/>
</dbReference>
<organism evidence="2 3">
    <name type="scientific">Litchfieldia salsa</name>
    <dbReference type="NCBI Taxonomy" id="930152"/>
    <lineage>
        <taxon>Bacteria</taxon>
        <taxon>Bacillati</taxon>
        <taxon>Bacillota</taxon>
        <taxon>Bacilli</taxon>
        <taxon>Bacillales</taxon>
        <taxon>Bacillaceae</taxon>
        <taxon>Litchfieldia</taxon>
    </lineage>
</organism>
<dbReference type="AlphaFoldDB" id="A0A1H0T8X0"/>
<dbReference type="RefSeq" id="WP_090852189.1">
    <property type="nucleotide sequence ID" value="NZ_FNJU01000003.1"/>
</dbReference>
<reference evidence="3" key="1">
    <citation type="submission" date="2016-10" db="EMBL/GenBank/DDBJ databases">
        <authorList>
            <person name="Varghese N."/>
            <person name="Submissions S."/>
        </authorList>
    </citation>
    <scope>NUCLEOTIDE SEQUENCE [LARGE SCALE GENOMIC DNA]</scope>
    <source>
        <strain evidence="3">IBRC-M10078</strain>
    </source>
</reference>
<dbReference type="STRING" id="930152.SAMN05216565_103336"/>
<protein>
    <submittedName>
        <fullName evidence="2">EAL domain, c-di-GMP-specific phosphodiesterase class I (Or its enzymatically inactive variant)</fullName>
    </submittedName>
</protein>
<gene>
    <name evidence="2" type="ORF">SAMN05216565_103336</name>
</gene>
<dbReference type="OrthoDB" id="581425at2"/>
<keyword evidence="3" id="KW-1185">Reference proteome</keyword>
<dbReference type="Proteomes" id="UP000199159">
    <property type="component" value="Unassembled WGS sequence"/>
</dbReference>
<dbReference type="SMART" id="SM00052">
    <property type="entry name" value="EAL"/>
    <property type="match status" value="1"/>
</dbReference>
<dbReference type="EMBL" id="FNJU01000003">
    <property type="protein sequence ID" value="SDP50140.1"/>
    <property type="molecule type" value="Genomic_DNA"/>
</dbReference>
<name>A0A1H0T8X0_9BACI</name>